<proteinExistence type="predicted"/>
<dbReference type="SUPFAM" id="SSF52172">
    <property type="entry name" value="CheY-like"/>
    <property type="match status" value="1"/>
</dbReference>
<dbReference type="SMART" id="SM00448">
    <property type="entry name" value="REC"/>
    <property type="match status" value="1"/>
</dbReference>
<dbReference type="PANTHER" id="PTHR44591:SF14">
    <property type="entry name" value="PROTEIN PILG"/>
    <property type="match status" value="1"/>
</dbReference>
<dbReference type="Gene3D" id="3.40.50.2300">
    <property type="match status" value="1"/>
</dbReference>
<dbReference type="Gene3D" id="3.30.450.20">
    <property type="entry name" value="PAS domain"/>
    <property type="match status" value="1"/>
</dbReference>
<dbReference type="Pfam" id="PF00072">
    <property type="entry name" value="Response_reg"/>
    <property type="match status" value="1"/>
</dbReference>
<dbReference type="Proteomes" id="UP000680656">
    <property type="component" value="Chromosome"/>
</dbReference>
<feature type="domain" description="PAS" evidence="6">
    <location>
        <begin position="169"/>
        <end position="244"/>
    </location>
</feature>
<evidence type="ECO:0000256" key="4">
    <source>
        <dbReference type="SAM" id="Coils"/>
    </source>
</evidence>
<evidence type="ECO:0000256" key="2">
    <source>
        <dbReference type="ARBA" id="ARBA00023012"/>
    </source>
</evidence>
<dbReference type="PROSITE" id="PS50110">
    <property type="entry name" value="RESPONSE_REGULATORY"/>
    <property type="match status" value="1"/>
</dbReference>
<evidence type="ECO:0000313" key="7">
    <source>
        <dbReference type="EMBL" id="QVV89562.1"/>
    </source>
</evidence>
<keyword evidence="1 3" id="KW-0597">Phosphoprotein</keyword>
<dbReference type="InterPro" id="IPR001789">
    <property type="entry name" value="Sig_transdc_resp-reg_receiver"/>
</dbReference>
<gene>
    <name evidence="7" type="ORF">KHC33_03300</name>
</gene>
<feature type="coiled-coil region" evidence="4">
    <location>
        <begin position="142"/>
        <end position="179"/>
    </location>
</feature>
<name>A0A8E7EI01_9EURY</name>
<dbReference type="KEGG" id="mrtj:KHC33_03300"/>
<evidence type="ECO:0000259" key="5">
    <source>
        <dbReference type="PROSITE" id="PS50110"/>
    </source>
</evidence>
<dbReference type="InterPro" id="IPR011006">
    <property type="entry name" value="CheY-like_superfamily"/>
</dbReference>
<dbReference type="NCBIfam" id="TIGR00229">
    <property type="entry name" value="sensory_box"/>
    <property type="match status" value="1"/>
</dbReference>
<evidence type="ECO:0000259" key="6">
    <source>
        <dbReference type="PROSITE" id="PS50112"/>
    </source>
</evidence>
<dbReference type="EMBL" id="CP075546">
    <property type="protein sequence ID" value="QVV89562.1"/>
    <property type="molecule type" value="Genomic_DNA"/>
</dbReference>
<feature type="modified residue" description="4-aspartylphosphate" evidence="3">
    <location>
        <position position="51"/>
    </location>
</feature>
<evidence type="ECO:0000313" key="8">
    <source>
        <dbReference type="Proteomes" id="UP000680656"/>
    </source>
</evidence>
<dbReference type="AlphaFoldDB" id="A0A8E7EI01"/>
<dbReference type="SUPFAM" id="SSF55785">
    <property type="entry name" value="PYP-like sensor domain (PAS domain)"/>
    <property type="match status" value="1"/>
</dbReference>
<keyword evidence="8" id="KW-1185">Reference proteome</keyword>
<dbReference type="SMART" id="SM00091">
    <property type="entry name" value="PAS"/>
    <property type="match status" value="1"/>
</dbReference>
<feature type="domain" description="Response regulatory" evidence="5">
    <location>
        <begin position="2"/>
        <end position="119"/>
    </location>
</feature>
<evidence type="ECO:0000256" key="3">
    <source>
        <dbReference type="PROSITE-ProRule" id="PRU00169"/>
    </source>
</evidence>
<dbReference type="GeneID" id="65096178"/>
<protein>
    <submittedName>
        <fullName evidence="7">Response regulator</fullName>
    </submittedName>
</protein>
<dbReference type="InterPro" id="IPR000014">
    <property type="entry name" value="PAS"/>
</dbReference>
<dbReference type="PROSITE" id="PS50112">
    <property type="entry name" value="PAS"/>
    <property type="match status" value="1"/>
</dbReference>
<dbReference type="Pfam" id="PF13426">
    <property type="entry name" value="PAS_9"/>
    <property type="match status" value="1"/>
</dbReference>
<dbReference type="InterPro" id="IPR050595">
    <property type="entry name" value="Bact_response_regulator"/>
</dbReference>
<dbReference type="InterPro" id="IPR035965">
    <property type="entry name" value="PAS-like_dom_sf"/>
</dbReference>
<reference evidence="7 8" key="1">
    <citation type="submission" date="2021-05" db="EMBL/GenBank/DDBJ databases">
        <title>A novel Methanospirillum isolate from a pyrite-forming mixed culture.</title>
        <authorList>
            <person name="Bunk B."/>
            <person name="Sproer C."/>
            <person name="Spring S."/>
            <person name="Pester M."/>
        </authorList>
    </citation>
    <scope>NUCLEOTIDE SEQUENCE [LARGE SCALE GENOMIC DNA]</scope>
    <source>
        <strain evidence="7 8">J.3.6.1-F.2.7.3</strain>
    </source>
</reference>
<sequence>MNVLVIDDQYINRYLLEKLLIGYGFSVISAVDGVEALEKLKEGPVDLIISDILLPRMDGFQLCREVKTNPDYAQIPFIFYTAAYTEQKDREFAESLGADRFIVKPTDPAEFINIIRDLVKNIPQEEIAVPKTIVLGENEYLSEHNKRLIHQLEKKLTELEEMNKSLRISEKRYKNLFDNANDAIILHEITPTGEFGRILEANGVTSALLGYSHDELLGKNMTEIDNAKSSEYYQELMATLLERKHQTFEAEHLTKFGKIVPVEISAHLFEENGTRFCLVICRDITYRKAAIKELHQAFTQINENLHHIAVIGDQIRNPLSVIMSCCEECESGYKNKVATAVNDIDSFIRKLDIRMIESEKVRNVLSGSQGKHTMGSIQDLNDRV</sequence>
<evidence type="ECO:0000256" key="1">
    <source>
        <dbReference type="ARBA" id="ARBA00022553"/>
    </source>
</evidence>
<keyword evidence="4" id="KW-0175">Coiled coil</keyword>
<dbReference type="GO" id="GO:0000160">
    <property type="term" value="P:phosphorelay signal transduction system"/>
    <property type="evidence" value="ECO:0007669"/>
    <property type="project" value="UniProtKB-KW"/>
</dbReference>
<dbReference type="CDD" id="cd00130">
    <property type="entry name" value="PAS"/>
    <property type="match status" value="1"/>
</dbReference>
<organism evidence="7 8">
    <name type="scientific">Methanospirillum purgamenti</name>
    <dbReference type="NCBI Taxonomy" id="2834276"/>
    <lineage>
        <taxon>Archaea</taxon>
        <taxon>Methanobacteriati</taxon>
        <taxon>Methanobacteriota</taxon>
        <taxon>Stenosarchaea group</taxon>
        <taxon>Methanomicrobia</taxon>
        <taxon>Methanomicrobiales</taxon>
        <taxon>Methanospirillaceae</taxon>
        <taxon>Methanospirillum</taxon>
    </lineage>
</organism>
<dbReference type="RefSeq" id="WP_214420354.1">
    <property type="nucleotide sequence ID" value="NZ_CP075546.1"/>
</dbReference>
<accession>A0A8E7EI01</accession>
<dbReference type="PANTHER" id="PTHR44591">
    <property type="entry name" value="STRESS RESPONSE REGULATOR PROTEIN 1"/>
    <property type="match status" value="1"/>
</dbReference>
<keyword evidence="2" id="KW-0902">Two-component regulatory system</keyword>